<keyword evidence="5" id="KW-1185">Reference proteome</keyword>
<dbReference type="InterPro" id="IPR029479">
    <property type="entry name" value="Nitroreductase"/>
</dbReference>
<organism evidence="4 5">
    <name type="scientific">Chelonobacter oris</name>
    <dbReference type="NCBI Taxonomy" id="505317"/>
    <lineage>
        <taxon>Bacteria</taxon>
        <taxon>Pseudomonadati</taxon>
        <taxon>Pseudomonadota</taxon>
        <taxon>Gammaproteobacteria</taxon>
        <taxon>Pasteurellales</taxon>
        <taxon>Pasteurellaceae</taxon>
        <taxon>Chelonobacter</taxon>
    </lineage>
</organism>
<dbReference type="Pfam" id="PF00881">
    <property type="entry name" value="Nitroreductase"/>
    <property type="match status" value="1"/>
</dbReference>
<comment type="caution">
    <text evidence="4">The sequence shown here is derived from an EMBL/GenBank/DDBJ whole genome shotgun (WGS) entry which is preliminary data.</text>
</comment>
<evidence type="ECO:0000256" key="1">
    <source>
        <dbReference type="ARBA" id="ARBA00007118"/>
    </source>
</evidence>
<name>A0A0A3ASW3_9PAST</name>
<dbReference type="InterPro" id="IPR000415">
    <property type="entry name" value="Nitroreductase-like"/>
</dbReference>
<evidence type="ECO:0000313" key="4">
    <source>
        <dbReference type="EMBL" id="KGQ70145.1"/>
    </source>
</evidence>
<proteinExistence type="inferred from homology"/>
<dbReference type="EMBL" id="JSUM01000013">
    <property type="protein sequence ID" value="KGQ70145.1"/>
    <property type="molecule type" value="Genomic_DNA"/>
</dbReference>
<dbReference type="AlphaFoldDB" id="A0A0A3ASW3"/>
<accession>A0A0A3ASW3</accession>
<dbReference type="Proteomes" id="UP000030380">
    <property type="component" value="Unassembled WGS sequence"/>
</dbReference>
<reference evidence="4 5" key="1">
    <citation type="submission" date="2014-11" db="EMBL/GenBank/DDBJ databases">
        <title>Draft genome sequence of Chelonobacter oris 1662T, associated with respiratory disease in Hermann's Tortoises.</title>
        <authorList>
            <person name="Kudirkiene E."/>
            <person name="Hansen M.J."/>
            <person name="Bojesen A.M."/>
        </authorList>
    </citation>
    <scope>NUCLEOTIDE SEQUENCE [LARGE SCALE GENOMIC DNA]</scope>
    <source>
        <strain evidence="4 5">1662</strain>
    </source>
</reference>
<gene>
    <name evidence="4" type="ORF">OA57_08215</name>
</gene>
<sequence>MATRLLDVIQARHSVKGFDPDVKIPRADMEEMLRLAMLAPSSINLQPWRFVVVESEAAKAKLNGLLMFNQHQLDTASAMILALSDMQHFDYGETIQRQNVAAGYMPEAVKQNNLAFMQRWQRHLGEQGIREQGIMDVNLAVMQLMLVAKAFGYDSNAIGGFERRQVLDALGLDRNRYVPVMFLAIGKAAKPPRLSSRLPLAYTVSWNDGQSFAHPSEG</sequence>
<comment type="similarity">
    <text evidence="1">Belongs to the nitroreductase family.</text>
</comment>
<keyword evidence="2" id="KW-0560">Oxidoreductase</keyword>
<dbReference type="STRING" id="505317.OA57_08215"/>
<dbReference type="CDD" id="cd02137">
    <property type="entry name" value="MhqN-like"/>
    <property type="match status" value="1"/>
</dbReference>
<dbReference type="GO" id="GO:0016491">
    <property type="term" value="F:oxidoreductase activity"/>
    <property type="evidence" value="ECO:0007669"/>
    <property type="project" value="UniProtKB-KW"/>
</dbReference>
<feature type="domain" description="Nitroreductase" evidence="3">
    <location>
        <begin position="9"/>
        <end position="187"/>
    </location>
</feature>
<protein>
    <recommendedName>
        <fullName evidence="3">Nitroreductase domain-containing protein</fullName>
    </recommendedName>
</protein>
<evidence type="ECO:0000256" key="2">
    <source>
        <dbReference type="ARBA" id="ARBA00023002"/>
    </source>
</evidence>
<dbReference type="PANTHER" id="PTHR43673">
    <property type="entry name" value="NAD(P)H NITROREDUCTASE YDGI-RELATED"/>
    <property type="match status" value="1"/>
</dbReference>
<dbReference type="OrthoDB" id="9809288at2"/>
<evidence type="ECO:0000259" key="3">
    <source>
        <dbReference type="Pfam" id="PF00881"/>
    </source>
</evidence>
<evidence type="ECO:0000313" key="5">
    <source>
        <dbReference type="Proteomes" id="UP000030380"/>
    </source>
</evidence>
<dbReference type="PANTHER" id="PTHR43673:SF10">
    <property type="entry name" value="NADH DEHYDROGENASE_NAD(P)H NITROREDUCTASE XCC3605-RELATED"/>
    <property type="match status" value="1"/>
</dbReference>
<dbReference type="SUPFAM" id="SSF55469">
    <property type="entry name" value="FMN-dependent nitroreductase-like"/>
    <property type="match status" value="1"/>
</dbReference>
<dbReference type="Gene3D" id="3.40.109.10">
    <property type="entry name" value="NADH Oxidase"/>
    <property type="match status" value="1"/>
</dbReference>